<feature type="compositionally biased region" description="Polar residues" evidence="1">
    <location>
        <begin position="1"/>
        <end position="14"/>
    </location>
</feature>
<reference evidence="2 3" key="1">
    <citation type="submission" date="2019-02" db="EMBL/GenBank/DDBJ databases">
        <title>Deep-cultivation of Planctomycetes and their phenomic and genomic characterization uncovers novel biology.</title>
        <authorList>
            <person name="Wiegand S."/>
            <person name="Jogler M."/>
            <person name="Boedeker C."/>
            <person name="Pinto D."/>
            <person name="Vollmers J."/>
            <person name="Rivas-Marin E."/>
            <person name="Kohn T."/>
            <person name="Peeters S.H."/>
            <person name="Heuer A."/>
            <person name="Rast P."/>
            <person name="Oberbeckmann S."/>
            <person name="Bunk B."/>
            <person name="Jeske O."/>
            <person name="Meyerdierks A."/>
            <person name="Storesund J.E."/>
            <person name="Kallscheuer N."/>
            <person name="Luecker S."/>
            <person name="Lage O.M."/>
            <person name="Pohl T."/>
            <person name="Merkel B.J."/>
            <person name="Hornburger P."/>
            <person name="Mueller R.-W."/>
            <person name="Bruemmer F."/>
            <person name="Labrenz M."/>
            <person name="Spormann A.M."/>
            <person name="Op den Camp H."/>
            <person name="Overmann J."/>
            <person name="Amann R."/>
            <person name="Jetten M.S.M."/>
            <person name="Mascher T."/>
            <person name="Medema M.H."/>
            <person name="Devos D.P."/>
            <person name="Kaster A.-K."/>
            <person name="Ovreas L."/>
            <person name="Rohde M."/>
            <person name="Galperin M.Y."/>
            <person name="Jogler C."/>
        </authorList>
    </citation>
    <scope>NUCLEOTIDE SEQUENCE [LARGE SCALE GENOMIC DNA]</scope>
    <source>
        <strain evidence="2 3">TBK1r</strain>
    </source>
</reference>
<keyword evidence="3" id="KW-1185">Reference proteome</keyword>
<dbReference type="Proteomes" id="UP000318081">
    <property type="component" value="Chromosome"/>
</dbReference>
<sequence length="135" mass="15191">MPAQPSPSRQTYTQYREADDASGVAPDGERSTDATATSQSQRLLQEVLGETLIRHQENSDQLLDVLRAEKVRHENAPCDEALFVSIATAVLRHRLGPRSRQLPADLYDEVGRALWTNDYSRGRIERFWNSLGAEP</sequence>
<accession>A0ABX5XXG8</accession>
<name>A0ABX5XXG8_9BACT</name>
<evidence type="ECO:0000313" key="2">
    <source>
        <dbReference type="EMBL" id="QDV86135.1"/>
    </source>
</evidence>
<feature type="region of interest" description="Disordered" evidence="1">
    <location>
        <begin position="1"/>
        <end position="40"/>
    </location>
</feature>
<dbReference type="EMBL" id="CP036432">
    <property type="protein sequence ID" value="QDV86135.1"/>
    <property type="molecule type" value="Genomic_DNA"/>
</dbReference>
<protein>
    <submittedName>
        <fullName evidence="2">Uncharacterized protein</fullName>
    </submittedName>
</protein>
<proteinExistence type="predicted"/>
<organism evidence="2 3">
    <name type="scientific">Stieleria magnilauensis</name>
    <dbReference type="NCBI Taxonomy" id="2527963"/>
    <lineage>
        <taxon>Bacteria</taxon>
        <taxon>Pseudomonadati</taxon>
        <taxon>Planctomycetota</taxon>
        <taxon>Planctomycetia</taxon>
        <taxon>Pirellulales</taxon>
        <taxon>Pirellulaceae</taxon>
        <taxon>Stieleria</taxon>
    </lineage>
</organism>
<gene>
    <name evidence="2" type="ORF">TBK1r_51530</name>
</gene>
<dbReference type="RefSeq" id="WP_145216864.1">
    <property type="nucleotide sequence ID" value="NZ_CP036432.1"/>
</dbReference>
<evidence type="ECO:0000313" key="3">
    <source>
        <dbReference type="Proteomes" id="UP000318081"/>
    </source>
</evidence>
<evidence type="ECO:0000256" key="1">
    <source>
        <dbReference type="SAM" id="MobiDB-lite"/>
    </source>
</evidence>